<proteinExistence type="inferred from homology"/>
<evidence type="ECO:0000313" key="9">
    <source>
        <dbReference type="EMBL" id="PNY27655.1"/>
    </source>
</evidence>
<dbReference type="Gene3D" id="1.10.20.10">
    <property type="entry name" value="Histone, subunit A"/>
    <property type="match status" value="1"/>
</dbReference>
<keyword evidence="4 8" id="KW-0158">Chromosome</keyword>
<keyword evidence="10" id="KW-1185">Reference proteome</keyword>
<accession>A0A2K3QJF5</accession>
<dbReference type="GO" id="GO:0046982">
    <property type="term" value="F:protein heterodimerization activity"/>
    <property type="evidence" value="ECO:0007669"/>
    <property type="project" value="InterPro"/>
</dbReference>
<evidence type="ECO:0000256" key="7">
    <source>
        <dbReference type="ARBA" id="ARBA00023269"/>
    </source>
</evidence>
<comment type="function">
    <text evidence="8">Core component of nucleosome. Nucleosomes wrap and compact DNA into chromatin, limiting DNA accessibility to the cellular machineries which require DNA as a template. Histones thereby play a central role in transcription regulation, DNA repair, DNA replication and chromosomal stability. DNA accessibility is regulated via a complex set of post-translational modifications of histones, also called histone code, and nucleosome remodeling.</text>
</comment>
<protein>
    <recommendedName>
        <fullName evidence="8">Histone H4</fullName>
    </recommendedName>
</protein>
<reference evidence="9 10" key="1">
    <citation type="submission" date="2017-08" db="EMBL/GenBank/DDBJ databases">
        <title>Harnessing the power of phylogenomics to disentangle the directionality and signatures of interkingdom host jumping in the parasitic fungal genus Tolypocladium.</title>
        <authorList>
            <person name="Quandt C.A."/>
            <person name="Patterson W."/>
            <person name="Spatafora J.W."/>
        </authorList>
    </citation>
    <scope>NUCLEOTIDE SEQUENCE [LARGE SCALE GENOMIC DNA]</scope>
    <source>
        <strain evidence="9 10">CBS 113982</strain>
    </source>
</reference>
<evidence type="ECO:0000256" key="8">
    <source>
        <dbReference type="RuleBase" id="RU000528"/>
    </source>
</evidence>
<dbReference type="SMART" id="SM00417">
    <property type="entry name" value="H4"/>
    <property type="match status" value="1"/>
</dbReference>
<keyword evidence="5 8" id="KW-0238">DNA-binding</keyword>
<evidence type="ECO:0000256" key="3">
    <source>
        <dbReference type="ARBA" id="ARBA00006564"/>
    </source>
</evidence>
<dbReference type="STRING" id="45235.A0A2K3QJF5"/>
<comment type="subcellular location">
    <subcellularLocation>
        <location evidence="2">Chromosome</location>
    </subcellularLocation>
    <subcellularLocation>
        <location evidence="1">Nucleus</location>
    </subcellularLocation>
</comment>
<evidence type="ECO:0000256" key="1">
    <source>
        <dbReference type="ARBA" id="ARBA00004123"/>
    </source>
</evidence>
<dbReference type="SUPFAM" id="SSF47113">
    <property type="entry name" value="Histone-fold"/>
    <property type="match status" value="1"/>
</dbReference>
<dbReference type="GO" id="GO:0005634">
    <property type="term" value="C:nucleus"/>
    <property type="evidence" value="ECO:0007669"/>
    <property type="project" value="UniProtKB-SubCell"/>
</dbReference>
<dbReference type="InterPro" id="IPR001951">
    <property type="entry name" value="Histone_H4"/>
</dbReference>
<comment type="similarity">
    <text evidence="3 8">Belongs to the histone H4 family.</text>
</comment>
<comment type="subunit">
    <text evidence="8">The nucleosome is a histone octamer containing two molecules each of H2A, H2B, H3 and H4 assembled in one H3-H4 heterotetramer and two H2A-H2B heterodimers. The octamer wraps approximately 147 bp of DNA.</text>
</comment>
<keyword evidence="6 8" id="KW-0539">Nucleus</keyword>
<dbReference type="PANTHER" id="PTHR10484">
    <property type="entry name" value="HISTONE H4"/>
    <property type="match status" value="1"/>
</dbReference>
<gene>
    <name evidence="9" type="ORF">TCAP_02417</name>
</gene>
<dbReference type="PRINTS" id="PR00623">
    <property type="entry name" value="HISTONEH4"/>
</dbReference>
<dbReference type="InterPro" id="IPR009072">
    <property type="entry name" value="Histone-fold"/>
</dbReference>
<dbReference type="Proteomes" id="UP000236621">
    <property type="component" value="Unassembled WGS sequence"/>
</dbReference>
<dbReference type="GO" id="GO:0030527">
    <property type="term" value="F:structural constituent of chromatin"/>
    <property type="evidence" value="ECO:0007669"/>
    <property type="project" value="InterPro"/>
</dbReference>
<evidence type="ECO:0000256" key="4">
    <source>
        <dbReference type="ARBA" id="ARBA00022454"/>
    </source>
</evidence>
<evidence type="ECO:0000256" key="2">
    <source>
        <dbReference type="ARBA" id="ARBA00004286"/>
    </source>
</evidence>
<keyword evidence="7 8" id="KW-0544">Nucleosome core</keyword>
<evidence type="ECO:0000256" key="5">
    <source>
        <dbReference type="ARBA" id="ARBA00023125"/>
    </source>
</evidence>
<comment type="caution">
    <text evidence="9">The sequence shown here is derived from an EMBL/GenBank/DDBJ whole genome shotgun (WGS) entry which is preliminary data.</text>
</comment>
<evidence type="ECO:0000256" key="6">
    <source>
        <dbReference type="ARBA" id="ARBA00023242"/>
    </source>
</evidence>
<organism evidence="9 10">
    <name type="scientific">Tolypocladium capitatum</name>
    <dbReference type="NCBI Taxonomy" id="45235"/>
    <lineage>
        <taxon>Eukaryota</taxon>
        <taxon>Fungi</taxon>
        <taxon>Dikarya</taxon>
        <taxon>Ascomycota</taxon>
        <taxon>Pezizomycotina</taxon>
        <taxon>Sordariomycetes</taxon>
        <taxon>Hypocreomycetidae</taxon>
        <taxon>Hypocreales</taxon>
        <taxon>Ophiocordycipitaceae</taxon>
        <taxon>Tolypocladium</taxon>
    </lineage>
</organism>
<dbReference type="AlphaFoldDB" id="A0A2K3QJF5"/>
<dbReference type="CDD" id="cd22912">
    <property type="entry name" value="HFD_H4"/>
    <property type="match status" value="1"/>
</dbReference>
<dbReference type="GO" id="GO:0000786">
    <property type="term" value="C:nucleosome"/>
    <property type="evidence" value="ECO:0007669"/>
    <property type="project" value="UniProtKB-KW"/>
</dbReference>
<dbReference type="GO" id="GO:0003677">
    <property type="term" value="F:DNA binding"/>
    <property type="evidence" value="ECO:0007669"/>
    <property type="project" value="UniProtKB-KW"/>
</dbReference>
<name>A0A2K3QJF5_9HYPO</name>
<evidence type="ECO:0000313" key="10">
    <source>
        <dbReference type="Proteomes" id="UP000236621"/>
    </source>
</evidence>
<dbReference type="EMBL" id="NRSZ01000368">
    <property type="protein sequence ID" value="PNY27655.1"/>
    <property type="molecule type" value="Genomic_DNA"/>
</dbReference>
<sequence>MPTPSSRGGPRGARVQVAKQGRAKMGGKAILTNSRHRKIIRDTILGVTFHRRLARRGGVKRISTGIYPEIRSALKARLEMILRTCVIFVEHRNAKTITTNDVIHSLRRIGQPVYGFDPDTYDGRKKARQGASKH</sequence>
<dbReference type="OrthoDB" id="3919494at2759"/>